<evidence type="ECO:0000313" key="4">
    <source>
        <dbReference type="Proteomes" id="UP000283786"/>
    </source>
</evidence>
<dbReference type="EC" id="1.-.-.-" evidence="3"/>
<dbReference type="GO" id="GO:0016491">
    <property type="term" value="F:oxidoreductase activity"/>
    <property type="evidence" value="ECO:0007669"/>
    <property type="project" value="UniProtKB-KW"/>
</dbReference>
<keyword evidence="4" id="KW-1185">Reference proteome</keyword>
<dbReference type="Gene3D" id="3.40.50.720">
    <property type="entry name" value="NAD(P)-binding Rossmann-like Domain"/>
    <property type="match status" value="1"/>
</dbReference>
<dbReference type="Pfam" id="PF00106">
    <property type="entry name" value="adh_short"/>
    <property type="match status" value="1"/>
</dbReference>
<dbReference type="PANTHER" id="PTHR43658:SF8">
    <property type="entry name" value="17-BETA-HYDROXYSTEROID DEHYDROGENASE 14-RELATED"/>
    <property type="match status" value="1"/>
</dbReference>
<dbReference type="Proteomes" id="UP000283786">
    <property type="component" value="Chromosome"/>
</dbReference>
<dbReference type="InterPro" id="IPR002347">
    <property type="entry name" value="SDR_fam"/>
</dbReference>
<dbReference type="PANTHER" id="PTHR43658">
    <property type="entry name" value="SHORT-CHAIN DEHYDROGENASE/REDUCTASE"/>
    <property type="match status" value="1"/>
</dbReference>
<sequence length="255" mass="26636">MEFDKIGAVVTGAGSGLGEATARHLAALGARVGIFDFNLPAGQRIAEDIGGLACKVDVSDESEVGAAFDAFTDWLGEAPRILVNCAGIGTAARVVNRDGELSITSFRRTLEVNLTGSFITLSHAARLMQKLAPLGPDGERGVVINTSSVAYQDGQIGQTAYAASKGAIAAMTLPAAREFARSGIRVMAIAPGLFETAMVDGLPEGAQESIAATIPFPPRFGDPKDYALLVEQIIRNPMLNGTVIRLDGAVRLQPK</sequence>
<dbReference type="OrthoDB" id="9795647at2"/>
<comment type="similarity">
    <text evidence="2">Belongs to the short-chain dehydrogenases/reductases (SDR) family.</text>
</comment>
<dbReference type="KEGG" id="palw:PSAL_022650"/>
<dbReference type="PROSITE" id="PS00061">
    <property type="entry name" value="ADH_SHORT"/>
    <property type="match status" value="1"/>
</dbReference>
<reference evidence="3 4" key="1">
    <citation type="submission" date="2020-08" db="EMBL/GenBank/DDBJ databases">
        <title>Genome sequence of Rhodobacteraceae bacterium Lw-13e.</title>
        <authorList>
            <person name="Poehlein A."/>
            <person name="Wolter L."/>
            <person name="Daniel R."/>
            <person name="Brinkhoff T."/>
        </authorList>
    </citation>
    <scope>NUCLEOTIDE SEQUENCE [LARGE SCALE GENOMIC DNA]</scope>
    <source>
        <strain evidence="3 4">Lw-13e</strain>
    </source>
</reference>
<dbReference type="SUPFAM" id="SSF51735">
    <property type="entry name" value="NAD(P)-binding Rossmann-fold domains"/>
    <property type="match status" value="1"/>
</dbReference>
<evidence type="ECO:0000256" key="1">
    <source>
        <dbReference type="ARBA" id="ARBA00023002"/>
    </source>
</evidence>
<evidence type="ECO:0000256" key="2">
    <source>
        <dbReference type="RuleBase" id="RU000363"/>
    </source>
</evidence>
<dbReference type="PRINTS" id="PR00080">
    <property type="entry name" value="SDRFAMILY"/>
</dbReference>
<dbReference type="InterPro" id="IPR020904">
    <property type="entry name" value="Sc_DH/Rdtase_CS"/>
</dbReference>
<evidence type="ECO:0000313" key="3">
    <source>
        <dbReference type="EMBL" id="QPM91022.1"/>
    </source>
</evidence>
<dbReference type="RefSeq" id="WP_119837631.1">
    <property type="nucleotide sequence ID" value="NZ_CP060436.1"/>
</dbReference>
<dbReference type="AlphaFoldDB" id="A0A418SKN7"/>
<dbReference type="InterPro" id="IPR036291">
    <property type="entry name" value="NAD(P)-bd_dom_sf"/>
</dbReference>
<proteinExistence type="inferred from homology"/>
<keyword evidence="1 3" id="KW-0560">Oxidoreductase</keyword>
<name>A0A418SKN7_9RHOB</name>
<accession>A0A418SKN7</accession>
<gene>
    <name evidence="3" type="ORF">PSAL_022650</name>
</gene>
<dbReference type="EMBL" id="CP060436">
    <property type="protein sequence ID" value="QPM91022.1"/>
    <property type="molecule type" value="Genomic_DNA"/>
</dbReference>
<organism evidence="3 4">
    <name type="scientific">Pseudooceanicola algae</name>
    <dbReference type="NCBI Taxonomy" id="1537215"/>
    <lineage>
        <taxon>Bacteria</taxon>
        <taxon>Pseudomonadati</taxon>
        <taxon>Pseudomonadota</taxon>
        <taxon>Alphaproteobacteria</taxon>
        <taxon>Rhodobacterales</taxon>
        <taxon>Paracoccaceae</taxon>
        <taxon>Pseudooceanicola</taxon>
    </lineage>
</organism>
<dbReference type="PRINTS" id="PR00081">
    <property type="entry name" value="GDHRDH"/>
</dbReference>
<protein>
    <submittedName>
        <fullName evidence="3">Putative oxidoreductase</fullName>
        <ecNumber evidence="3">1.-.-.-</ecNumber>
    </submittedName>
</protein>